<dbReference type="SUPFAM" id="SSF53720">
    <property type="entry name" value="ALDH-like"/>
    <property type="match status" value="1"/>
</dbReference>
<keyword evidence="4" id="KW-1185">Reference proteome</keyword>
<sequence length="523" mass="55833">METRNLVGYQHVKGGKAFRAINPASGLELDAEFNAASLADVDKAMQLAAEAFEIYSLKSGAIKAAFLRSIAQEIDNLGDQLIEQAMAESGLPAQRLQGERGRTTGQLNMYADLLEEGSWVEAVIDTAIPDRQPLPRADIRKMMVPIGPAVVFGASNFPMAFSVAGGDTCSALASGCPVVVKAHPAHPGTSALVAEAVRKAAEANGLPEGVFSHLYDDGYVIGEALVKHPKTKIATFTGSFKGGMALVKMAQEREEPIPVFAEMGSINPILLLPKALENRTAELAKLSAAITNNAGQFCTQPGLLLAIKSQALDNFKTQLASAITEIGSSTMLTPGIYQNFCKLTNGVLADDAVSVLVKSNKVDAEKSNQGTPLATEISASAFLANDKFKEEVFGPYTMLVVADNAAQLEQIVDSLQGQLTASIMAEKEELASYKSITNKLAKLAGRVILNGPPTGVEVGNAIQHGGPFPSTSDSRFTSVGTAAIKRFVRPVCWQNWEHDLLPEELQDNNPLNILRLVNNEWTR</sequence>
<name>A0A3E2NQX7_9SPHI</name>
<dbReference type="GO" id="GO:0016620">
    <property type="term" value="F:oxidoreductase activity, acting on the aldehyde or oxo group of donors, NAD or NADP as acceptor"/>
    <property type="evidence" value="ECO:0007669"/>
    <property type="project" value="InterPro"/>
</dbReference>
<gene>
    <name evidence="3" type="ORF">DYU05_14495</name>
</gene>
<keyword evidence="1" id="KW-0560">Oxidoreductase</keyword>
<accession>A0A3E2NQX7</accession>
<feature type="domain" description="Aldehyde dehydrogenase" evidence="2">
    <location>
        <begin position="16"/>
        <end position="466"/>
    </location>
</feature>
<reference evidence="3 4" key="1">
    <citation type="submission" date="2018-08" db="EMBL/GenBank/DDBJ databases">
        <title>Mucilaginibacter terrae sp. nov., isolated from manganese diggings.</title>
        <authorList>
            <person name="Huang Y."/>
            <person name="Zhou Z."/>
        </authorList>
    </citation>
    <scope>NUCLEOTIDE SEQUENCE [LARGE SCALE GENOMIC DNA]</scope>
    <source>
        <strain evidence="3 4">ZH6</strain>
    </source>
</reference>
<dbReference type="AlphaFoldDB" id="A0A3E2NQX7"/>
<dbReference type="Pfam" id="PF00171">
    <property type="entry name" value="Aldedh"/>
    <property type="match status" value="1"/>
</dbReference>
<organism evidence="3 4">
    <name type="scientific">Mucilaginibacter terrenus</name>
    <dbReference type="NCBI Taxonomy" id="2482727"/>
    <lineage>
        <taxon>Bacteria</taxon>
        <taxon>Pseudomonadati</taxon>
        <taxon>Bacteroidota</taxon>
        <taxon>Sphingobacteriia</taxon>
        <taxon>Sphingobacteriales</taxon>
        <taxon>Sphingobacteriaceae</taxon>
        <taxon>Mucilaginibacter</taxon>
    </lineage>
</organism>
<dbReference type="InterPro" id="IPR044151">
    <property type="entry name" value="ALDH_KGSADH"/>
</dbReference>
<evidence type="ECO:0000259" key="2">
    <source>
        <dbReference type="Pfam" id="PF00171"/>
    </source>
</evidence>
<dbReference type="InterPro" id="IPR016162">
    <property type="entry name" value="Ald_DH_N"/>
</dbReference>
<evidence type="ECO:0000313" key="3">
    <source>
        <dbReference type="EMBL" id="RFZ83341.1"/>
    </source>
</evidence>
<comment type="caution">
    <text evidence="3">The sequence shown here is derived from an EMBL/GenBank/DDBJ whole genome shotgun (WGS) entry which is preliminary data.</text>
</comment>
<evidence type="ECO:0000256" key="1">
    <source>
        <dbReference type="ARBA" id="ARBA00023002"/>
    </source>
</evidence>
<dbReference type="PANTHER" id="PTHR43353">
    <property type="entry name" value="SUCCINATE-SEMIALDEHYDE DEHYDROGENASE, MITOCHONDRIAL"/>
    <property type="match status" value="1"/>
</dbReference>
<dbReference type="RefSeq" id="WP_117383816.1">
    <property type="nucleotide sequence ID" value="NZ_QWDE01000002.1"/>
</dbReference>
<dbReference type="OrthoDB" id="9770537at2"/>
<dbReference type="InterPro" id="IPR015590">
    <property type="entry name" value="Aldehyde_DH_dom"/>
</dbReference>
<dbReference type="Gene3D" id="3.40.605.10">
    <property type="entry name" value="Aldehyde Dehydrogenase, Chain A, domain 1"/>
    <property type="match status" value="2"/>
</dbReference>
<dbReference type="EMBL" id="QWDE01000002">
    <property type="protein sequence ID" value="RFZ83341.1"/>
    <property type="molecule type" value="Genomic_DNA"/>
</dbReference>
<proteinExistence type="predicted"/>
<evidence type="ECO:0000313" key="4">
    <source>
        <dbReference type="Proteomes" id="UP000260823"/>
    </source>
</evidence>
<dbReference type="CDD" id="cd07129">
    <property type="entry name" value="ALDH_KGSADH"/>
    <property type="match status" value="1"/>
</dbReference>
<dbReference type="InterPro" id="IPR016161">
    <property type="entry name" value="Ald_DH/histidinol_DH"/>
</dbReference>
<dbReference type="InterPro" id="IPR050740">
    <property type="entry name" value="Aldehyde_DH_Superfamily"/>
</dbReference>
<dbReference type="PANTHER" id="PTHR43353:SF3">
    <property type="entry name" value="ALDEHYDE DEHYDROGENASE-RELATED"/>
    <property type="match status" value="1"/>
</dbReference>
<protein>
    <submittedName>
        <fullName evidence="3">Aldehyde dehydrogenase (NADP(+))</fullName>
    </submittedName>
</protein>
<dbReference type="Proteomes" id="UP000260823">
    <property type="component" value="Unassembled WGS sequence"/>
</dbReference>